<evidence type="ECO:0000313" key="11">
    <source>
        <dbReference type="EMBL" id="KEY67131.1"/>
    </source>
</evidence>
<evidence type="ECO:0000256" key="7">
    <source>
        <dbReference type="ARBA" id="ARBA00023098"/>
    </source>
</evidence>
<proteinExistence type="inferred from homology"/>
<keyword evidence="9 10" id="KW-0275">Fatty acid biosynthesis</keyword>
<feature type="transmembrane region" description="Helical" evidence="10">
    <location>
        <begin position="188"/>
        <end position="208"/>
    </location>
</feature>
<dbReference type="OrthoDB" id="10259681at2759"/>
<accession>A0A084APA2</accession>
<evidence type="ECO:0000313" key="12">
    <source>
        <dbReference type="Proteomes" id="UP000028045"/>
    </source>
</evidence>
<keyword evidence="7 10" id="KW-0443">Lipid metabolism</keyword>
<dbReference type="GO" id="GO:0005789">
    <property type="term" value="C:endoplasmic reticulum membrane"/>
    <property type="evidence" value="ECO:0007669"/>
    <property type="project" value="TreeGrafter"/>
</dbReference>
<evidence type="ECO:0000256" key="3">
    <source>
        <dbReference type="ARBA" id="ARBA00022679"/>
    </source>
</evidence>
<reference evidence="11 12" key="1">
    <citation type="journal article" date="2014" name="BMC Genomics">
        <title>Comparative genome sequencing reveals chemotype-specific gene clusters in the toxigenic black mold Stachybotrys.</title>
        <authorList>
            <person name="Semeiks J."/>
            <person name="Borek D."/>
            <person name="Otwinowski Z."/>
            <person name="Grishin N.V."/>
        </authorList>
    </citation>
    <scope>NUCLEOTIDE SEQUENCE [LARGE SCALE GENOMIC DNA]</scope>
    <source>
        <strain evidence="12">CBS 109288 / IBT 7711</strain>
    </source>
</reference>
<comment type="subcellular location">
    <subcellularLocation>
        <location evidence="1">Membrane</location>
        <topology evidence="1">Multi-pass membrane protein</topology>
    </subcellularLocation>
</comment>
<sequence>MAEHLSVSLSWPESRLFDWPPTGVPAPLPPASAPASLMHPFNIPDNLFVAALDPRVPLGIAAAYTVIVKALSHYNRSNGKKPWAISKTKPFFVLVVLHNVFLAVYSAWTFVAMLGVLRRSIANPLGPAGWAGTADSFCRLQGPAGLGNSLYYNDQGEHWTTLSPGVSLENGLPSSTQPGRMWNEGLAYYGWLFYISKFYEVIDTLIILAKGKPSSTLQTYHHAGAMLCMWAAMRYMSGPGWIFACFNSFIHSLMYTYYTVTAFSIKVPVFMKRSLTTLQITQFFIGASSAWIHSFINYTVPVTVVYNEAATPSDSSSGSIYSAAADSLDSFQQQLRGAPGAAAAPGPMSTTQTFYKMQPCIVTPGETFAIWLNVLYLTPLTYLFMSFFVASYVKRSKAEHKVHGKGSQQVSGVTLAEKAGWEAANNVSREIYDGEGDNAAAKTTRERSS</sequence>
<evidence type="ECO:0000256" key="8">
    <source>
        <dbReference type="ARBA" id="ARBA00023136"/>
    </source>
</evidence>
<keyword evidence="2 10" id="KW-0444">Lipid biosynthesis</keyword>
<dbReference type="GO" id="GO:0009922">
    <property type="term" value="F:fatty acid elongase activity"/>
    <property type="evidence" value="ECO:0007669"/>
    <property type="project" value="InterPro"/>
</dbReference>
<keyword evidence="8 10" id="KW-0472">Membrane</keyword>
<dbReference type="GO" id="GO:0019367">
    <property type="term" value="P:fatty acid elongation, saturated fatty acid"/>
    <property type="evidence" value="ECO:0007669"/>
    <property type="project" value="TreeGrafter"/>
</dbReference>
<dbReference type="EC" id="2.3.1.-" evidence="10"/>
<evidence type="ECO:0000256" key="1">
    <source>
        <dbReference type="ARBA" id="ARBA00004141"/>
    </source>
</evidence>
<dbReference type="PANTHER" id="PTHR11157:SF169">
    <property type="entry name" value="ELONGATION OF FATTY ACIDS PROTEIN"/>
    <property type="match status" value="1"/>
</dbReference>
<feature type="transmembrane region" description="Helical" evidence="10">
    <location>
        <begin position="220"/>
        <end position="237"/>
    </location>
</feature>
<dbReference type="InterPro" id="IPR002076">
    <property type="entry name" value="ELO_fam"/>
</dbReference>
<organism evidence="11 12">
    <name type="scientific">Stachybotrys chartarum (strain CBS 109288 / IBT 7711)</name>
    <name type="common">Toxic black mold</name>
    <name type="synonym">Stilbospora chartarum</name>
    <dbReference type="NCBI Taxonomy" id="1280523"/>
    <lineage>
        <taxon>Eukaryota</taxon>
        <taxon>Fungi</taxon>
        <taxon>Dikarya</taxon>
        <taxon>Ascomycota</taxon>
        <taxon>Pezizomycotina</taxon>
        <taxon>Sordariomycetes</taxon>
        <taxon>Hypocreomycetidae</taxon>
        <taxon>Hypocreales</taxon>
        <taxon>Stachybotryaceae</taxon>
        <taxon>Stachybotrys</taxon>
    </lineage>
</organism>
<dbReference type="Pfam" id="PF01151">
    <property type="entry name" value="ELO"/>
    <property type="match status" value="1"/>
</dbReference>
<comment type="catalytic activity">
    <reaction evidence="10">
        <text>an acyl-CoA + malonyl-CoA + H(+) = a 3-oxoacyl-CoA + CO2 + CoA</text>
        <dbReference type="Rhea" id="RHEA:50252"/>
        <dbReference type="ChEBI" id="CHEBI:15378"/>
        <dbReference type="ChEBI" id="CHEBI:16526"/>
        <dbReference type="ChEBI" id="CHEBI:57287"/>
        <dbReference type="ChEBI" id="CHEBI:57384"/>
        <dbReference type="ChEBI" id="CHEBI:58342"/>
        <dbReference type="ChEBI" id="CHEBI:90726"/>
    </reaction>
    <physiologicalReaction direction="left-to-right" evidence="10">
        <dbReference type="Rhea" id="RHEA:50253"/>
    </physiologicalReaction>
</comment>
<evidence type="ECO:0000256" key="9">
    <source>
        <dbReference type="ARBA" id="ARBA00023160"/>
    </source>
</evidence>
<dbReference type="HOGENOM" id="CLU_017661_2_0_1"/>
<dbReference type="GO" id="GO:0030148">
    <property type="term" value="P:sphingolipid biosynthetic process"/>
    <property type="evidence" value="ECO:0007669"/>
    <property type="project" value="TreeGrafter"/>
</dbReference>
<evidence type="ECO:0000256" key="4">
    <source>
        <dbReference type="ARBA" id="ARBA00022692"/>
    </source>
</evidence>
<dbReference type="EMBL" id="KL648629">
    <property type="protein sequence ID" value="KEY67131.1"/>
    <property type="molecule type" value="Genomic_DNA"/>
</dbReference>
<dbReference type="AlphaFoldDB" id="A0A084APA2"/>
<evidence type="ECO:0000256" key="5">
    <source>
        <dbReference type="ARBA" id="ARBA00022832"/>
    </source>
</evidence>
<dbReference type="GO" id="GO:0034626">
    <property type="term" value="P:fatty acid elongation, polyunsaturated fatty acid"/>
    <property type="evidence" value="ECO:0007669"/>
    <property type="project" value="TreeGrafter"/>
</dbReference>
<name>A0A084APA2_STACB</name>
<dbReference type="GO" id="GO:0042761">
    <property type="term" value="P:very long-chain fatty acid biosynthetic process"/>
    <property type="evidence" value="ECO:0007669"/>
    <property type="project" value="TreeGrafter"/>
</dbReference>
<feature type="transmembrane region" description="Helical" evidence="10">
    <location>
        <begin position="368"/>
        <end position="393"/>
    </location>
</feature>
<dbReference type="PANTHER" id="PTHR11157">
    <property type="entry name" value="FATTY ACID ACYL TRANSFERASE-RELATED"/>
    <property type="match status" value="1"/>
</dbReference>
<protein>
    <recommendedName>
        <fullName evidence="10">Elongation of fatty acids protein</fullName>
        <ecNumber evidence="10">2.3.1.-</ecNumber>
    </recommendedName>
</protein>
<comment type="similarity">
    <text evidence="10">Belongs to the ELO family.</text>
</comment>
<keyword evidence="3 10" id="KW-0808">Transferase</keyword>
<keyword evidence="4 10" id="KW-0812">Transmembrane</keyword>
<evidence type="ECO:0000256" key="10">
    <source>
        <dbReference type="RuleBase" id="RU361115"/>
    </source>
</evidence>
<evidence type="ECO:0000256" key="2">
    <source>
        <dbReference type="ARBA" id="ARBA00022516"/>
    </source>
</evidence>
<keyword evidence="6 10" id="KW-1133">Transmembrane helix</keyword>
<dbReference type="Proteomes" id="UP000028045">
    <property type="component" value="Unassembled WGS sequence"/>
</dbReference>
<feature type="transmembrane region" description="Helical" evidence="10">
    <location>
        <begin position="249"/>
        <end position="271"/>
    </location>
</feature>
<feature type="transmembrane region" description="Helical" evidence="10">
    <location>
        <begin position="91"/>
        <end position="117"/>
    </location>
</feature>
<keyword evidence="12" id="KW-1185">Reference proteome</keyword>
<evidence type="ECO:0000256" key="6">
    <source>
        <dbReference type="ARBA" id="ARBA00022989"/>
    </source>
</evidence>
<feature type="transmembrane region" description="Helical" evidence="10">
    <location>
        <begin position="283"/>
        <end position="306"/>
    </location>
</feature>
<dbReference type="GO" id="GO:0034625">
    <property type="term" value="P:fatty acid elongation, monounsaturated fatty acid"/>
    <property type="evidence" value="ECO:0007669"/>
    <property type="project" value="TreeGrafter"/>
</dbReference>
<keyword evidence="5 10" id="KW-0276">Fatty acid metabolism</keyword>
<gene>
    <name evidence="11" type="ORF">S7711_02992</name>
</gene>